<dbReference type="Gene3D" id="3.30.420.10">
    <property type="entry name" value="Ribonuclease H-like superfamily/Ribonuclease H"/>
    <property type="match status" value="1"/>
</dbReference>
<evidence type="ECO:0000313" key="10">
    <source>
        <dbReference type="EMBL" id="AGV15457.1"/>
    </source>
</evidence>
<feature type="region of interest" description="Disordered" evidence="7">
    <location>
        <begin position="17"/>
        <end position="52"/>
    </location>
</feature>
<dbReference type="Pfam" id="PF23278">
    <property type="entry name" value="Piwi_N"/>
    <property type="match status" value="1"/>
</dbReference>
<organism evidence="10">
    <name type="scientific">Portunus trituberculatus</name>
    <name type="common">Swimming crab</name>
    <name type="synonym">Neptunus trituberculatus</name>
    <dbReference type="NCBI Taxonomy" id="210409"/>
    <lineage>
        <taxon>Eukaryota</taxon>
        <taxon>Metazoa</taxon>
        <taxon>Ecdysozoa</taxon>
        <taxon>Arthropoda</taxon>
        <taxon>Crustacea</taxon>
        <taxon>Multicrustacea</taxon>
        <taxon>Malacostraca</taxon>
        <taxon>Eumalacostraca</taxon>
        <taxon>Eucarida</taxon>
        <taxon>Decapoda</taxon>
        <taxon>Pleocyemata</taxon>
        <taxon>Brachyura</taxon>
        <taxon>Eubrachyura</taxon>
        <taxon>Portunoidea</taxon>
        <taxon>Portunidae</taxon>
        <taxon>Portuninae</taxon>
        <taxon>Portunus</taxon>
    </lineage>
</organism>
<dbReference type="GO" id="GO:0034587">
    <property type="term" value="P:piRNA processing"/>
    <property type="evidence" value="ECO:0007669"/>
    <property type="project" value="UniProtKB-ARBA"/>
</dbReference>
<accession>X2CS90</accession>
<evidence type="ECO:0000256" key="2">
    <source>
        <dbReference type="ARBA" id="ARBA00022473"/>
    </source>
</evidence>
<gene>
    <name evidence="10" type="primary">piwi-3</name>
</gene>
<keyword evidence="2" id="KW-0217">Developmental protein</keyword>
<evidence type="ECO:0000259" key="8">
    <source>
        <dbReference type="PROSITE" id="PS50821"/>
    </source>
</evidence>
<dbReference type="Gene3D" id="2.170.260.10">
    <property type="entry name" value="paz domain"/>
    <property type="match status" value="1"/>
</dbReference>
<feature type="domain" description="Piwi" evidence="9">
    <location>
        <begin position="525"/>
        <end position="819"/>
    </location>
</feature>
<dbReference type="OrthoDB" id="445936at2759"/>
<comment type="similarity">
    <text evidence="6">Belongs to the argonaute family. Piwi subfamily.</text>
</comment>
<evidence type="ECO:0000256" key="1">
    <source>
        <dbReference type="ARBA" id="ARBA00004496"/>
    </source>
</evidence>
<dbReference type="PROSITE" id="PS50822">
    <property type="entry name" value="PIWI"/>
    <property type="match status" value="1"/>
</dbReference>
<dbReference type="InterPro" id="IPR036397">
    <property type="entry name" value="RNaseH_sf"/>
</dbReference>
<dbReference type="Gene3D" id="3.40.50.2300">
    <property type="match status" value="1"/>
</dbReference>
<dbReference type="InterPro" id="IPR012337">
    <property type="entry name" value="RNaseH-like_sf"/>
</dbReference>
<dbReference type="CDD" id="cd02845">
    <property type="entry name" value="PAZ_piwi_like"/>
    <property type="match status" value="1"/>
</dbReference>
<feature type="domain" description="PAZ" evidence="8">
    <location>
        <begin position="252"/>
        <end position="362"/>
    </location>
</feature>
<dbReference type="CDD" id="cd04658">
    <property type="entry name" value="Piwi_piwi-like_Euk"/>
    <property type="match status" value="1"/>
</dbReference>
<keyword evidence="4" id="KW-0694">RNA-binding</keyword>
<reference evidence="10" key="2">
    <citation type="journal article" date="2014" name="Gene">
        <title>Identification and expression pattern analysis of Piwi genes during the spermiogenesis of Portunus trituberculatus.</title>
        <authorList>
            <person name="Xiang D.F."/>
            <person name="Zhu J.Q."/>
            <person name="Hou C.C."/>
            <person name="Yang W.X."/>
        </authorList>
    </citation>
    <scope>NUCLEOTIDE SEQUENCE</scope>
</reference>
<sequence>MQGGGGGVYVGGIDGGLGRGRDDTKNAKGSTGVVEGRGARGGRGRGVRRERTHSTRLQRMSETEEQVVWTRPQHIITKKGTSGQGILLRTNYYPVRARPDWCLCAYHVSFNPEETRTPVKKLLLRQHCGVLGHYIFDGAQMFLSHKLIRDPTELASRRPDNGSPYTLKIKFIREIPPSDTQFLQIFSILLRRCYEYLGLTKIGKHYYDAKREIQNPKHQVAIWPGQISSIRQHEHQILLMTDVIHKFLRLDTVYTLLRRLHTTHPNNLKWAAEREVVGMVVMTRYNQRTYTIHEIAWDLTCLGKFNYQGSQITYLDYYQKEYQVTVRDPHQPLLLSRPRKRDQRRGQKGNIYLIPELCVATGVSQAMRSDPRLMQDLAASTRLGPDQRVQALTKFNTTLFTNEKVKTELDQWGLSFSQELAQVRGRILPGEVLTQAHHSFTYTGSDGDWAREVKDVPLSVCREVGRWVLVFPSRQRKEAEELVAGLRKVTPTLGMVMPQPAMEMVQGDGPQDYIKALGKHMGVGLVVCVVPNSRLDRYVAVKRHVCMVMAAPSQMVLAKSLQHKGRLLAIVTRVAIQINCKLGGEAWSVLMPLRNTMVVGYDAYHEGGRRGGASWGAVVASYNQNLTRYFGQVTRHASHQELANNFSAAVTTALGHYARVNGCLPERVLVYRDGVGDGQLNYVRDTEVAAIRECFAAFNFNPGFSFVVVSKRIHSRLFAEGATTGRPVNPPPGTVCDDVITLPERYDFFLVSQRVTEGTVTPTSYNILVDHNTNLDPDRHQRLAYKLSFLYYNWMGPVRVPAPCLYAHKLASITGQAIHDSPPPSLADKLWYL</sequence>
<evidence type="ECO:0000256" key="3">
    <source>
        <dbReference type="ARBA" id="ARBA00022490"/>
    </source>
</evidence>
<dbReference type="PROSITE" id="PS50821">
    <property type="entry name" value="PAZ"/>
    <property type="match status" value="1"/>
</dbReference>
<evidence type="ECO:0000256" key="5">
    <source>
        <dbReference type="ARBA" id="ARBA00023158"/>
    </source>
</evidence>
<dbReference type="GO" id="GO:0003723">
    <property type="term" value="F:RNA binding"/>
    <property type="evidence" value="ECO:0007669"/>
    <property type="project" value="UniProtKB-KW"/>
</dbReference>
<keyword evidence="3" id="KW-0963">Cytoplasm</keyword>
<name>X2CS90_PORTR</name>
<proteinExistence type="evidence at transcript level"/>
<dbReference type="FunFam" id="2.170.260.10:FF:000003">
    <property type="entry name" value="Piwi-like RNA-mediated gene silencing 2"/>
    <property type="match status" value="1"/>
</dbReference>
<evidence type="ECO:0000256" key="6">
    <source>
        <dbReference type="ARBA" id="ARBA00038291"/>
    </source>
</evidence>
<dbReference type="AlphaFoldDB" id="X2CS90"/>
<keyword evidence="5" id="KW-0943">RNA-mediated gene silencing</keyword>
<dbReference type="Pfam" id="PF02171">
    <property type="entry name" value="Piwi"/>
    <property type="match status" value="1"/>
</dbReference>
<dbReference type="SUPFAM" id="SSF53098">
    <property type="entry name" value="Ribonuclease H-like"/>
    <property type="match status" value="1"/>
</dbReference>
<evidence type="ECO:0000259" key="9">
    <source>
        <dbReference type="PROSITE" id="PS50822"/>
    </source>
</evidence>
<dbReference type="SMART" id="SM00950">
    <property type="entry name" value="Piwi"/>
    <property type="match status" value="1"/>
</dbReference>
<dbReference type="SMART" id="SM00949">
    <property type="entry name" value="PAZ"/>
    <property type="match status" value="1"/>
</dbReference>
<dbReference type="EMBL" id="KC203337">
    <property type="protein sequence ID" value="AGV15457.1"/>
    <property type="molecule type" value="mRNA"/>
</dbReference>
<dbReference type="InterPro" id="IPR003165">
    <property type="entry name" value="Piwi"/>
</dbReference>
<dbReference type="SUPFAM" id="SSF101690">
    <property type="entry name" value="PAZ domain"/>
    <property type="match status" value="1"/>
</dbReference>
<protein>
    <submittedName>
        <fullName evidence="10">PIWI-3</fullName>
    </submittedName>
</protein>
<comment type="subcellular location">
    <subcellularLocation>
        <location evidence="1">Cytoplasm</location>
    </subcellularLocation>
</comment>
<evidence type="ECO:0000256" key="7">
    <source>
        <dbReference type="SAM" id="MobiDB-lite"/>
    </source>
</evidence>
<dbReference type="PANTHER" id="PTHR22891">
    <property type="entry name" value="EUKARYOTIC TRANSLATION INITIATION FACTOR 2C"/>
    <property type="match status" value="1"/>
</dbReference>
<reference evidence="10" key="1">
    <citation type="submission" date="2012-11" db="EMBL/GenBank/DDBJ databases">
        <authorList>
            <person name="Xiang D.-F."/>
            <person name="Zhu J.-Q."/>
            <person name="Yang W.-X."/>
        </authorList>
    </citation>
    <scope>NUCLEOTIDE SEQUENCE</scope>
</reference>
<dbReference type="Pfam" id="PF02170">
    <property type="entry name" value="PAZ"/>
    <property type="match status" value="1"/>
</dbReference>
<dbReference type="InterPro" id="IPR003100">
    <property type="entry name" value="PAZ_dom"/>
</dbReference>
<dbReference type="InterPro" id="IPR036085">
    <property type="entry name" value="PAZ_dom_sf"/>
</dbReference>
<dbReference type="GO" id="GO:0005737">
    <property type="term" value="C:cytoplasm"/>
    <property type="evidence" value="ECO:0007669"/>
    <property type="project" value="UniProtKB-SubCell"/>
</dbReference>
<evidence type="ECO:0000256" key="4">
    <source>
        <dbReference type="ARBA" id="ARBA00022884"/>
    </source>
</evidence>